<evidence type="ECO:0000313" key="2">
    <source>
        <dbReference type="EMBL" id="OGC82520.1"/>
    </source>
</evidence>
<evidence type="ECO:0008006" key="4">
    <source>
        <dbReference type="Google" id="ProtNLM"/>
    </source>
</evidence>
<dbReference type="AlphaFoldDB" id="A0A1F4XLM6"/>
<evidence type="ECO:0000313" key="3">
    <source>
        <dbReference type="Proteomes" id="UP000177614"/>
    </source>
</evidence>
<keyword evidence="1" id="KW-0812">Transmembrane</keyword>
<organism evidence="2 3">
    <name type="scientific">Candidatus Abawacabacteria bacterium RBG_16_42_10</name>
    <dbReference type="NCBI Taxonomy" id="1817814"/>
    <lineage>
        <taxon>Bacteria</taxon>
        <taxon>Candidatus Abawacaibacteriota</taxon>
    </lineage>
</organism>
<accession>A0A1F4XLM6</accession>
<feature type="transmembrane region" description="Helical" evidence="1">
    <location>
        <begin position="23"/>
        <end position="49"/>
    </location>
</feature>
<dbReference type="STRING" id="1817814.A2V81_00960"/>
<proteinExistence type="predicted"/>
<keyword evidence="1" id="KW-1133">Transmembrane helix</keyword>
<sequence>MPKKKPSSSSSSPSSREPSPVKYSYLFLFAYLGLIGLAFGVAGLVNVGLEEYVLPKSQDVYLYRSAIDNELNSRITYDAVTTQTVTLDMAKDVVKKARENIQTQKTSEEQMKYAVSNRNRALSLSISFLLIGGIVYIWHRKDVFALLKK</sequence>
<dbReference type="EMBL" id="MEWR01000005">
    <property type="protein sequence ID" value="OGC82520.1"/>
    <property type="molecule type" value="Genomic_DNA"/>
</dbReference>
<protein>
    <recommendedName>
        <fullName evidence="4">DUF5671 domain-containing protein</fullName>
    </recommendedName>
</protein>
<reference evidence="2 3" key="1">
    <citation type="journal article" date="2016" name="Nat. Commun.">
        <title>Thousands of microbial genomes shed light on interconnected biogeochemical processes in an aquifer system.</title>
        <authorList>
            <person name="Anantharaman K."/>
            <person name="Brown C.T."/>
            <person name="Hug L.A."/>
            <person name="Sharon I."/>
            <person name="Castelle C.J."/>
            <person name="Probst A.J."/>
            <person name="Thomas B.C."/>
            <person name="Singh A."/>
            <person name="Wilkins M.J."/>
            <person name="Karaoz U."/>
            <person name="Brodie E.L."/>
            <person name="Williams K.H."/>
            <person name="Hubbard S.S."/>
            <person name="Banfield J.F."/>
        </authorList>
    </citation>
    <scope>NUCLEOTIDE SEQUENCE [LARGE SCALE GENOMIC DNA]</scope>
</reference>
<keyword evidence="1" id="KW-0472">Membrane</keyword>
<feature type="transmembrane region" description="Helical" evidence="1">
    <location>
        <begin position="121"/>
        <end position="139"/>
    </location>
</feature>
<gene>
    <name evidence="2" type="ORF">A2V81_00960</name>
</gene>
<comment type="caution">
    <text evidence="2">The sequence shown here is derived from an EMBL/GenBank/DDBJ whole genome shotgun (WGS) entry which is preliminary data.</text>
</comment>
<evidence type="ECO:0000256" key="1">
    <source>
        <dbReference type="SAM" id="Phobius"/>
    </source>
</evidence>
<dbReference type="Proteomes" id="UP000177614">
    <property type="component" value="Unassembled WGS sequence"/>
</dbReference>
<name>A0A1F4XLM6_9BACT</name>